<dbReference type="PANTHER" id="PTHR48098:SF1">
    <property type="entry name" value="DIACYLGLYCEROL ACYLTRANSFERASE_MYCOLYLTRANSFERASE AG85A"/>
    <property type="match status" value="1"/>
</dbReference>
<dbReference type="InterPro" id="IPR050583">
    <property type="entry name" value="Mycobacterial_A85_antigen"/>
</dbReference>
<dbReference type="InterPro" id="IPR000801">
    <property type="entry name" value="Esterase-like"/>
</dbReference>
<dbReference type="EMBL" id="JBHSGN010000080">
    <property type="protein sequence ID" value="MFC4674817.1"/>
    <property type="molecule type" value="Genomic_DNA"/>
</dbReference>
<evidence type="ECO:0000313" key="2">
    <source>
        <dbReference type="EMBL" id="MFC4674817.1"/>
    </source>
</evidence>
<sequence length="274" mass="31397">MKKLFTTLTLLVAIVCLPLFSQTVDTIQVFSPKMNKTIKNVVVLPAGYDKNSTAKYPVLYLLHGYGGRYDTWVKGTKKSLPQDATRWQMIVVCPDGQNSWYWDSPVESSMQFETYVSSELIKYIDEHYNTVASPKGRAVTGFSMGGHGGLWLGINHSDVFGACGSMSGGVDIRPFPNNWEMKSWLGKYKDNKEQWDRHTVIDQLDKIQPNSLAIIIDCGVNDFFYNVNEELHKKMLYMNIPHDYIVRPGAHTHDYWNNAVDYQMMFFSKFFGQK</sequence>
<dbReference type="Gene3D" id="3.40.50.1820">
    <property type="entry name" value="alpha/beta hydrolase"/>
    <property type="match status" value="1"/>
</dbReference>
<accession>A0ABV9KX49</accession>
<keyword evidence="2" id="KW-0378">Hydrolase</keyword>
<dbReference type="Proteomes" id="UP001596023">
    <property type="component" value="Unassembled WGS sequence"/>
</dbReference>
<feature type="signal peptide" evidence="1">
    <location>
        <begin position="1"/>
        <end position="21"/>
    </location>
</feature>
<reference evidence="3" key="1">
    <citation type="journal article" date="2019" name="Int. J. Syst. Evol. Microbiol.">
        <title>The Global Catalogue of Microorganisms (GCM) 10K type strain sequencing project: providing services to taxonomists for standard genome sequencing and annotation.</title>
        <authorList>
            <consortium name="The Broad Institute Genomics Platform"/>
            <consortium name="The Broad Institute Genome Sequencing Center for Infectious Disease"/>
            <person name="Wu L."/>
            <person name="Ma J."/>
        </authorList>
    </citation>
    <scope>NUCLEOTIDE SEQUENCE [LARGE SCALE GENOMIC DNA]</scope>
    <source>
        <strain evidence="3">CCUG 66188</strain>
    </source>
</reference>
<protein>
    <submittedName>
        <fullName evidence="2">Alpha/beta hydrolase</fullName>
    </submittedName>
</protein>
<proteinExistence type="predicted"/>
<dbReference type="RefSeq" id="WP_379997469.1">
    <property type="nucleotide sequence ID" value="NZ_JBHSGN010000080.1"/>
</dbReference>
<dbReference type="SUPFAM" id="SSF53474">
    <property type="entry name" value="alpha/beta-Hydrolases"/>
    <property type="match status" value="1"/>
</dbReference>
<comment type="caution">
    <text evidence="2">The sequence shown here is derived from an EMBL/GenBank/DDBJ whole genome shotgun (WGS) entry which is preliminary data.</text>
</comment>
<dbReference type="Pfam" id="PF00756">
    <property type="entry name" value="Esterase"/>
    <property type="match status" value="1"/>
</dbReference>
<keyword evidence="1" id="KW-0732">Signal</keyword>
<name>A0ABV9KX49_9BACT</name>
<gene>
    <name evidence="2" type="ORF">ACFO6W_14025</name>
</gene>
<evidence type="ECO:0000256" key="1">
    <source>
        <dbReference type="SAM" id="SignalP"/>
    </source>
</evidence>
<dbReference type="GO" id="GO:0016787">
    <property type="term" value="F:hydrolase activity"/>
    <property type="evidence" value="ECO:0007669"/>
    <property type="project" value="UniProtKB-KW"/>
</dbReference>
<organism evidence="2 3">
    <name type="scientific">Dysgonomonas termitidis</name>
    <dbReference type="NCBI Taxonomy" id="1516126"/>
    <lineage>
        <taxon>Bacteria</taxon>
        <taxon>Pseudomonadati</taxon>
        <taxon>Bacteroidota</taxon>
        <taxon>Bacteroidia</taxon>
        <taxon>Bacteroidales</taxon>
        <taxon>Dysgonomonadaceae</taxon>
        <taxon>Dysgonomonas</taxon>
    </lineage>
</organism>
<evidence type="ECO:0000313" key="3">
    <source>
        <dbReference type="Proteomes" id="UP001596023"/>
    </source>
</evidence>
<dbReference type="InterPro" id="IPR029058">
    <property type="entry name" value="AB_hydrolase_fold"/>
</dbReference>
<feature type="chain" id="PRO_5046242003" evidence="1">
    <location>
        <begin position="22"/>
        <end position="274"/>
    </location>
</feature>
<keyword evidence="3" id="KW-1185">Reference proteome</keyword>
<dbReference type="PANTHER" id="PTHR48098">
    <property type="entry name" value="ENTEROCHELIN ESTERASE-RELATED"/>
    <property type="match status" value="1"/>
</dbReference>